<sequence>MRSPARRAGRTGGALNFIGNLSSIATPIVIGFLVTDESFTPAFGYMPAITVAGILLSYAFLVGRVERVPERIVIDWELLITTCQLVTQRVRA</sequence>
<keyword evidence="1" id="KW-1133">Transmembrane helix</keyword>
<feature type="transmembrane region" description="Helical" evidence="1">
    <location>
        <begin position="12"/>
        <end position="33"/>
    </location>
</feature>
<name>A0A1I6TM42_9PSEU</name>
<reference evidence="3" key="1">
    <citation type="submission" date="2016-10" db="EMBL/GenBank/DDBJ databases">
        <authorList>
            <person name="Varghese N."/>
            <person name="Submissions S."/>
        </authorList>
    </citation>
    <scope>NUCLEOTIDE SEQUENCE [LARGE SCALE GENOMIC DNA]</scope>
    <source>
        <strain evidence="3">DSM 44771</strain>
    </source>
</reference>
<feature type="transmembrane region" description="Helical" evidence="1">
    <location>
        <begin position="45"/>
        <end position="63"/>
    </location>
</feature>
<dbReference type="RefSeq" id="WP_217649769.1">
    <property type="nucleotide sequence ID" value="NZ_FOZX01000007.1"/>
</dbReference>
<dbReference type="EMBL" id="FOZX01000007">
    <property type="protein sequence ID" value="SFS90201.1"/>
    <property type="molecule type" value="Genomic_DNA"/>
</dbReference>
<dbReference type="Proteomes" id="UP000198852">
    <property type="component" value="Unassembled WGS sequence"/>
</dbReference>
<dbReference type="AlphaFoldDB" id="A0A1I6TM42"/>
<evidence type="ECO:0000256" key="1">
    <source>
        <dbReference type="SAM" id="Phobius"/>
    </source>
</evidence>
<accession>A0A1I6TM42</accession>
<keyword evidence="1" id="KW-0472">Membrane</keyword>
<gene>
    <name evidence="2" type="ORF">SAMN05660874_04076</name>
</gene>
<organism evidence="2 3">
    <name type="scientific">Saccharopolyspora flava</name>
    <dbReference type="NCBI Taxonomy" id="95161"/>
    <lineage>
        <taxon>Bacteria</taxon>
        <taxon>Bacillati</taxon>
        <taxon>Actinomycetota</taxon>
        <taxon>Actinomycetes</taxon>
        <taxon>Pseudonocardiales</taxon>
        <taxon>Pseudonocardiaceae</taxon>
        <taxon>Saccharopolyspora</taxon>
    </lineage>
</organism>
<keyword evidence="3" id="KW-1185">Reference proteome</keyword>
<dbReference type="STRING" id="95161.SAMN05660874_04076"/>
<evidence type="ECO:0000313" key="3">
    <source>
        <dbReference type="Proteomes" id="UP000198852"/>
    </source>
</evidence>
<dbReference type="InterPro" id="IPR036259">
    <property type="entry name" value="MFS_trans_sf"/>
</dbReference>
<proteinExistence type="predicted"/>
<evidence type="ECO:0000313" key="2">
    <source>
        <dbReference type="EMBL" id="SFS90201.1"/>
    </source>
</evidence>
<dbReference type="SUPFAM" id="SSF103473">
    <property type="entry name" value="MFS general substrate transporter"/>
    <property type="match status" value="1"/>
</dbReference>
<protein>
    <submittedName>
        <fullName evidence="2">MFS transporter, ACS family, D-galactonate transporter</fullName>
    </submittedName>
</protein>
<keyword evidence="1" id="KW-0812">Transmembrane</keyword>